<gene>
    <name evidence="1" type="primary">106083691</name>
</gene>
<protein>
    <submittedName>
        <fullName evidence="1">Uncharacterized protein</fullName>
    </submittedName>
</protein>
<dbReference type="VEuPathDB" id="VectorBase:SCAU012174"/>
<dbReference type="OrthoDB" id="7865731at2759"/>
<proteinExistence type="predicted"/>
<organism evidence="1 2">
    <name type="scientific">Stomoxys calcitrans</name>
    <name type="common">Stable fly</name>
    <name type="synonym">Conops calcitrans</name>
    <dbReference type="NCBI Taxonomy" id="35570"/>
    <lineage>
        <taxon>Eukaryota</taxon>
        <taxon>Metazoa</taxon>
        <taxon>Ecdysozoa</taxon>
        <taxon>Arthropoda</taxon>
        <taxon>Hexapoda</taxon>
        <taxon>Insecta</taxon>
        <taxon>Pterygota</taxon>
        <taxon>Neoptera</taxon>
        <taxon>Endopterygota</taxon>
        <taxon>Diptera</taxon>
        <taxon>Brachycera</taxon>
        <taxon>Muscomorpha</taxon>
        <taxon>Muscoidea</taxon>
        <taxon>Muscidae</taxon>
        <taxon>Stomoxys</taxon>
    </lineage>
</organism>
<evidence type="ECO:0000313" key="2">
    <source>
        <dbReference type="Proteomes" id="UP000095300"/>
    </source>
</evidence>
<dbReference type="KEGG" id="scac:106083691"/>
<evidence type="ECO:0000313" key="1">
    <source>
        <dbReference type="EnsemblMetazoa" id="SCAU012174-PA"/>
    </source>
</evidence>
<name>A0A1I8PY66_STOCA</name>
<reference evidence="1" key="1">
    <citation type="submission" date="2020-05" db="UniProtKB">
        <authorList>
            <consortium name="EnsemblMetazoa"/>
        </authorList>
    </citation>
    <scope>IDENTIFICATION</scope>
    <source>
        <strain evidence="1">USDA</strain>
    </source>
</reference>
<dbReference type="Proteomes" id="UP000095300">
    <property type="component" value="Unassembled WGS sequence"/>
</dbReference>
<sequence>MDNFGINRLNLAEIFKKHMSGHRDMRFFHPTIIQLNNNNKNNKTEDINRYNLQERLQTMIAHVHSQINESEYYLNSAIESQISSNSDNKPQAKVKSSIHKEMAARPKRNSIINIIAEDKIKKKVLNDNLSNITFSIPRMKVLCQDKEQKRLCCTIPPYKDDNNYIHQKRLAEIKQKNALLSSMVEDQKQLQLDRQSITREVCIIRNNIENIRGRLDTSIKKLRETKFIAK</sequence>
<accession>A0A1I8PY66</accession>
<dbReference type="AlphaFoldDB" id="A0A1I8PY66"/>
<keyword evidence="2" id="KW-1185">Reference proteome</keyword>
<dbReference type="EnsemblMetazoa" id="SCAU012174-RA">
    <property type="protein sequence ID" value="SCAU012174-PA"/>
    <property type="gene ID" value="SCAU012174"/>
</dbReference>